<reference evidence="2" key="1">
    <citation type="submission" date="2020-05" db="EMBL/GenBank/DDBJ databases">
        <authorList>
            <person name="Chiriac C."/>
            <person name="Salcher M."/>
            <person name="Ghai R."/>
            <person name="Kavagutti S V."/>
        </authorList>
    </citation>
    <scope>NUCLEOTIDE SEQUENCE</scope>
</reference>
<feature type="compositionally biased region" description="Low complexity" evidence="1">
    <location>
        <begin position="1"/>
        <end position="26"/>
    </location>
</feature>
<proteinExistence type="predicted"/>
<gene>
    <name evidence="2" type="ORF">UFOPK3609_00618</name>
</gene>
<feature type="compositionally biased region" description="Polar residues" evidence="1">
    <location>
        <begin position="43"/>
        <end position="53"/>
    </location>
</feature>
<protein>
    <submittedName>
        <fullName evidence="2">Unannotated protein</fullName>
    </submittedName>
</protein>
<evidence type="ECO:0000256" key="1">
    <source>
        <dbReference type="SAM" id="MobiDB-lite"/>
    </source>
</evidence>
<dbReference type="AlphaFoldDB" id="A0A6J7GGI1"/>
<sequence length="67" mass="6612">MGSSSAAGSTDTTSAPAAATARETLTPLPPGSVLLAPSRATLPRSSGPGSASVRSRLGFAVRVTIMR</sequence>
<dbReference type="EMBL" id="CAFBMQ010000069">
    <property type="protein sequence ID" value="CAB4907192.1"/>
    <property type="molecule type" value="Genomic_DNA"/>
</dbReference>
<accession>A0A6J7GGI1</accession>
<evidence type="ECO:0000313" key="2">
    <source>
        <dbReference type="EMBL" id="CAB4907192.1"/>
    </source>
</evidence>
<feature type="region of interest" description="Disordered" evidence="1">
    <location>
        <begin position="1"/>
        <end position="53"/>
    </location>
</feature>
<name>A0A6J7GGI1_9ZZZZ</name>
<organism evidence="2">
    <name type="scientific">freshwater metagenome</name>
    <dbReference type="NCBI Taxonomy" id="449393"/>
    <lineage>
        <taxon>unclassified sequences</taxon>
        <taxon>metagenomes</taxon>
        <taxon>ecological metagenomes</taxon>
    </lineage>
</organism>